<proteinExistence type="predicted"/>
<dbReference type="NCBIfam" id="TIGR01509">
    <property type="entry name" value="HAD-SF-IA-v3"/>
    <property type="match status" value="1"/>
</dbReference>
<dbReference type="Pfam" id="PF00702">
    <property type="entry name" value="Hydrolase"/>
    <property type="match status" value="1"/>
</dbReference>
<dbReference type="EMBL" id="BAABAT010000009">
    <property type="protein sequence ID" value="GAA4250315.1"/>
    <property type="molecule type" value="Genomic_DNA"/>
</dbReference>
<dbReference type="Gene3D" id="3.40.50.1000">
    <property type="entry name" value="HAD superfamily/HAD-like"/>
    <property type="match status" value="1"/>
</dbReference>
<dbReference type="SUPFAM" id="SSF56784">
    <property type="entry name" value="HAD-like"/>
    <property type="match status" value="1"/>
</dbReference>
<protein>
    <submittedName>
        <fullName evidence="1">Uncharacterized protein</fullName>
    </submittedName>
</protein>
<dbReference type="PANTHER" id="PTHR43611">
    <property type="entry name" value="ALPHA-D-GLUCOSE 1-PHOSPHATE PHOSPHATASE"/>
    <property type="match status" value="1"/>
</dbReference>
<evidence type="ECO:0000313" key="2">
    <source>
        <dbReference type="Proteomes" id="UP001500620"/>
    </source>
</evidence>
<organism evidence="1 2">
    <name type="scientific">Dactylosporangium darangshiense</name>
    <dbReference type="NCBI Taxonomy" id="579108"/>
    <lineage>
        <taxon>Bacteria</taxon>
        <taxon>Bacillati</taxon>
        <taxon>Actinomycetota</taxon>
        <taxon>Actinomycetes</taxon>
        <taxon>Micromonosporales</taxon>
        <taxon>Micromonosporaceae</taxon>
        <taxon>Dactylosporangium</taxon>
    </lineage>
</organism>
<dbReference type="PRINTS" id="PR00413">
    <property type="entry name" value="HADHALOGNASE"/>
</dbReference>
<name>A0ABP8D935_9ACTN</name>
<accession>A0ABP8D935</accession>
<dbReference type="InterPro" id="IPR036412">
    <property type="entry name" value="HAD-like_sf"/>
</dbReference>
<keyword evidence="2" id="KW-1185">Reference proteome</keyword>
<evidence type="ECO:0000313" key="1">
    <source>
        <dbReference type="EMBL" id="GAA4250315.1"/>
    </source>
</evidence>
<sequence>MFDAGGVLTRPIGGRWNPRYDFEGIVVTHHPHVPQDLFPEAIEAGQRFLDASTVTANRTEYHRTMLRVLGIDHPSQRLLRQLEAPAAEPVIEPYPDVRRVLDRLQQWGVRMSVVSDNWAGLEATFAGLDIRHYFRGFAISEILGCRKPDPRMYAEGSRPLGLEPRECLFIDDDPQLVAAAKDLGYQGVTLDRDAQRSPASDVITSLDDLLPVIEARRRHSPS</sequence>
<dbReference type="InterPro" id="IPR023214">
    <property type="entry name" value="HAD_sf"/>
</dbReference>
<dbReference type="Proteomes" id="UP001500620">
    <property type="component" value="Unassembled WGS sequence"/>
</dbReference>
<dbReference type="RefSeq" id="WP_345128381.1">
    <property type="nucleotide sequence ID" value="NZ_BAABAT010000009.1"/>
</dbReference>
<reference evidence="2" key="1">
    <citation type="journal article" date="2019" name="Int. J. Syst. Evol. Microbiol.">
        <title>The Global Catalogue of Microorganisms (GCM) 10K type strain sequencing project: providing services to taxonomists for standard genome sequencing and annotation.</title>
        <authorList>
            <consortium name="The Broad Institute Genomics Platform"/>
            <consortium name="The Broad Institute Genome Sequencing Center for Infectious Disease"/>
            <person name="Wu L."/>
            <person name="Ma J."/>
        </authorList>
    </citation>
    <scope>NUCLEOTIDE SEQUENCE [LARGE SCALE GENOMIC DNA]</scope>
    <source>
        <strain evidence="2">JCM 17441</strain>
    </source>
</reference>
<dbReference type="InterPro" id="IPR006439">
    <property type="entry name" value="HAD-SF_hydro_IA"/>
</dbReference>
<dbReference type="PANTHER" id="PTHR43611:SF3">
    <property type="entry name" value="FLAVIN MONONUCLEOTIDE HYDROLASE 1, CHLOROPLATIC"/>
    <property type="match status" value="1"/>
</dbReference>
<comment type="caution">
    <text evidence="1">The sequence shown here is derived from an EMBL/GenBank/DDBJ whole genome shotgun (WGS) entry which is preliminary data.</text>
</comment>
<gene>
    <name evidence="1" type="ORF">GCM10022255_038340</name>
</gene>